<feature type="compositionally biased region" description="Basic and acidic residues" evidence="1">
    <location>
        <begin position="119"/>
        <end position="131"/>
    </location>
</feature>
<name>A0AA45WJ92_9BACL</name>
<dbReference type="AlphaFoldDB" id="A0AA45WJ92"/>
<accession>A0AA45WJ92</accession>
<sequence>MTKACLMNRPAAQNHFLIRFTCASALLAKRFFRRFFPTNLICQTHPRRPMRDNGMECGRLEVGLSPDNNGFSVTGSTKGPSLRRWFFLSHFYFEKYIDDKKEWDYNSYNKFPDDSSNAGDDKESRRSRESTESCPKAGRAVMTDR</sequence>
<feature type="region of interest" description="Disordered" evidence="1">
    <location>
        <begin position="110"/>
        <end position="145"/>
    </location>
</feature>
<dbReference type="EMBL" id="FXTU01000001">
    <property type="protein sequence ID" value="SMP02514.1"/>
    <property type="molecule type" value="Genomic_DNA"/>
</dbReference>
<evidence type="ECO:0000313" key="3">
    <source>
        <dbReference type="Proteomes" id="UP001157946"/>
    </source>
</evidence>
<proteinExistence type="predicted"/>
<gene>
    <name evidence="2" type="ORF">SAMN06265361_101349</name>
</gene>
<evidence type="ECO:0000313" key="2">
    <source>
        <dbReference type="EMBL" id="SMP02514.1"/>
    </source>
</evidence>
<comment type="caution">
    <text evidence="2">The sequence shown here is derived from an EMBL/GenBank/DDBJ whole genome shotgun (WGS) entry which is preliminary data.</text>
</comment>
<keyword evidence="3" id="KW-1185">Reference proteome</keyword>
<dbReference type="Proteomes" id="UP001157946">
    <property type="component" value="Unassembled WGS sequence"/>
</dbReference>
<evidence type="ECO:0000256" key="1">
    <source>
        <dbReference type="SAM" id="MobiDB-lite"/>
    </source>
</evidence>
<protein>
    <submittedName>
        <fullName evidence="2">Uncharacterized protein</fullName>
    </submittedName>
</protein>
<reference evidence="2" key="1">
    <citation type="submission" date="2017-05" db="EMBL/GenBank/DDBJ databases">
        <authorList>
            <person name="Varghese N."/>
            <person name="Submissions S."/>
        </authorList>
    </citation>
    <scope>NUCLEOTIDE SEQUENCE</scope>
    <source>
        <strain evidence="2">DSM 45262</strain>
    </source>
</reference>
<organism evidence="2 3">
    <name type="scientific">Laceyella tengchongensis</name>
    <dbReference type="NCBI Taxonomy" id="574699"/>
    <lineage>
        <taxon>Bacteria</taxon>
        <taxon>Bacillati</taxon>
        <taxon>Bacillota</taxon>
        <taxon>Bacilli</taxon>
        <taxon>Bacillales</taxon>
        <taxon>Thermoactinomycetaceae</taxon>
        <taxon>Laceyella</taxon>
    </lineage>
</organism>